<dbReference type="InterPro" id="IPR032710">
    <property type="entry name" value="NTF2-like_dom_sf"/>
</dbReference>
<evidence type="ECO:0000313" key="2">
    <source>
        <dbReference type="EMBL" id="MTW00651.1"/>
    </source>
</evidence>
<dbReference type="Gene3D" id="3.10.450.50">
    <property type="match status" value="1"/>
</dbReference>
<dbReference type="SUPFAM" id="SSF54427">
    <property type="entry name" value="NTF2-like"/>
    <property type="match status" value="1"/>
</dbReference>
<sequence>MATQAEIMSLERKFWQSMVDMDVDTAVSLLDDQAAAAGTRGIHHFKPDEYRAMALSDTARITSFEFFDERVIFPVPDVAIASYKAKQSFTMDGKSHEMVVYDTTTWVRKDGRWVASAHTETPEQH</sequence>
<dbReference type="OrthoDB" id="121974at2"/>
<dbReference type="EMBL" id="WNLA01000001">
    <property type="protein sequence ID" value="MTW00651.1"/>
    <property type="molecule type" value="Genomic_DNA"/>
</dbReference>
<evidence type="ECO:0000259" key="1">
    <source>
        <dbReference type="Pfam" id="PF14534"/>
    </source>
</evidence>
<dbReference type="Proteomes" id="UP000484015">
    <property type="component" value="Unassembled WGS sequence"/>
</dbReference>
<dbReference type="Pfam" id="PF14534">
    <property type="entry name" value="DUF4440"/>
    <property type="match status" value="1"/>
</dbReference>
<organism evidence="2 3">
    <name type="scientific">Pseudoduganella ginsengisoli</name>
    <dbReference type="NCBI Taxonomy" id="1462440"/>
    <lineage>
        <taxon>Bacteria</taxon>
        <taxon>Pseudomonadati</taxon>
        <taxon>Pseudomonadota</taxon>
        <taxon>Betaproteobacteria</taxon>
        <taxon>Burkholderiales</taxon>
        <taxon>Oxalobacteraceae</taxon>
        <taxon>Telluria group</taxon>
        <taxon>Pseudoduganella</taxon>
    </lineage>
</organism>
<name>A0A6L6PTU8_9BURK</name>
<dbReference type="AlphaFoldDB" id="A0A6L6PTU8"/>
<dbReference type="RefSeq" id="WP_155437065.1">
    <property type="nucleotide sequence ID" value="NZ_WNLA01000001.1"/>
</dbReference>
<gene>
    <name evidence="2" type="ORF">GM668_00980</name>
</gene>
<comment type="caution">
    <text evidence="2">The sequence shown here is derived from an EMBL/GenBank/DDBJ whole genome shotgun (WGS) entry which is preliminary data.</text>
</comment>
<evidence type="ECO:0000313" key="3">
    <source>
        <dbReference type="Proteomes" id="UP000484015"/>
    </source>
</evidence>
<reference evidence="2 3" key="1">
    <citation type="submission" date="2019-11" db="EMBL/GenBank/DDBJ databases">
        <title>Type strains purchased from KCTC, JCM and DSMZ.</title>
        <authorList>
            <person name="Lu H."/>
        </authorList>
    </citation>
    <scope>NUCLEOTIDE SEQUENCE [LARGE SCALE GENOMIC DNA]</scope>
    <source>
        <strain evidence="2 3">KCTC 42409</strain>
    </source>
</reference>
<feature type="domain" description="DUF4440" evidence="1">
    <location>
        <begin position="7"/>
        <end position="114"/>
    </location>
</feature>
<keyword evidence="3" id="KW-1185">Reference proteome</keyword>
<accession>A0A6L6PTU8</accession>
<protein>
    <submittedName>
        <fullName evidence="2">DUF4440 domain-containing protein</fullName>
    </submittedName>
</protein>
<dbReference type="InterPro" id="IPR027843">
    <property type="entry name" value="DUF4440"/>
</dbReference>
<proteinExistence type="predicted"/>